<dbReference type="Proteomes" id="UP000197138">
    <property type="component" value="Unassembled WGS sequence"/>
</dbReference>
<reference evidence="2" key="1">
    <citation type="journal article" date="2017" name="Plant J.">
        <title>The pomegranate (Punica granatum L.) genome and the genomics of punicalagin biosynthesis.</title>
        <authorList>
            <person name="Qin G."/>
            <person name="Xu C."/>
            <person name="Ming R."/>
            <person name="Tang H."/>
            <person name="Guyot R."/>
            <person name="Kramer E.M."/>
            <person name="Hu Y."/>
            <person name="Yi X."/>
            <person name="Qi Y."/>
            <person name="Xu X."/>
            <person name="Gao Z."/>
            <person name="Pan H."/>
            <person name="Jian J."/>
            <person name="Tian Y."/>
            <person name="Yue Z."/>
            <person name="Xu Y."/>
        </authorList>
    </citation>
    <scope>NUCLEOTIDE SEQUENCE [LARGE SCALE GENOMIC DNA]</scope>
    <source>
        <strain evidence="2">cv. Dabenzi</strain>
    </source>
</reference>
<protein>
    <submittedName>
        <fullName evidence="1">Uncharacterized protein</fullName>
    </submittedName>
</protein>
<sequence>MSIGGSNIFAEGTRVTTERLAGCEKEGGAGRLLTGWAADVFTIIGADVSPLSVIKVGWAHGLGLTAGPYLGGGVKLEEARFGPLSRAMSSAILVAMVAAS</sequence>
<proteinExistence type="predicted"/>
<gene>
    <name evidence="1" type="ORF">CDL15_Pgr011914</name>
</gene>
<accession>A0A218WDB7</accession>
<evidence type="ECO:0000313" key="1">
    <source>
        <dbReference type="EMBL" id="OWM70438.1"/>
    </source>
</evidence>
<dbReference type="EMBL" id="MTKT01004619">
    <property type="protein sequence ID" value="OWM70438.1"/>
    <property type="molecule type" value="Genomic_DNA"/>
</dbReference>
<name>A0A218WDB7_PUNGR</name>
<evidence type="ECO:0000313" key="2">
    <source>
        <dbReference type="Proteomes" id="UP000197138"/>
    </source>
</evidence>
<comment type="caution">
    <text evidence="1">The sequence shown here is derived from an EMBL/GenBank/DDBJ whole genome shotgun (WGS) entry which is preliminary data.</text>
</comment>
<dbReference type="AlphaFoldDB" id="A0A218WDB7"/>
<organism evidence="1 2">
    <name type="scientific">Punica granatum</name>
    <name type="common">Pomegranate</name>
    <dbReference type="NCBI Taxonomy" id="22663"/>
    <lineage>
        <taxon>Eukaryota</taxon>
        <taxon>Viridiplantae</taxon>
        <taxon>Streptophyta</taxon>
        <taxon>Embryophyta</taxon>
        <taxon>Tracheophyta</taxon>
        <taxon>Spermatophyta</taxon>
        <taxon>Magnoliopsida</taxon>
        <taxon>eudicotyledons</taxon>
        <taxon>Gunneridae</taxon>
        <taxon>Pentapetalae</taxon>
        <taxon>rosids</taxon>
        <taxon>malvids</taxon>
        <taxon>Myrtales</taxon>
        <taxon>Lythraceae</taxon>
        <taxon>Punica</taxon>
    </lineage>
</organism>